<evidence type="ECO:0000313" key="11">
    <source>
        <dbReference type="Proteomes" id="UP000664265"/>
    </source>
</evidence>
<dbReference type="NCBIfam" id="TIGR04057">
    <property type="entry name" value="SusC_RagA_signa"/>
    <property type="match status" value="1"/>
</dbReference>
<dbReference type="PROSITE" id="PS52016">
    <property type="entry name" value="TONB_DEPENDENT_REC_3"/>
    <property type="match status" value="1"/>
</dbReference>
<dbReference type="Gene3D" id="2.170.130.10">
    <property type="entry name" value="TonB-dependent receptor, plug domain"/>
    <property type="match status" value="1"/>
</dbReference>
<keyword evidence="10" id="KW-0675">Receptor</keyword>
<keyword evidence="3 7" id="KW-1134">Transmembrane beta strand</keyword>
<gene>
    <name evidence="10" type="ORF">JHU38_11715</name>
</gene>
<evidence type="ECO:0000256" key="2">
    <source>
        <dbReference type="ARBA" id="ARBA00022448"/>
    </source>
</evidence>
<keyword evidence="6 7" id="KW-0998">Cell outer membrane</keyword>
<evidence type="ECO:0000259" key="9">
    <source>
        <dbReference type="Pfam" id="PF07715"/>
    </source>
</evidence>
<feature type="signal peptide" evidence="8">
    <location>
        <begin position="1"/>
        <end position="19"/>
    </location>
</feature>
<name>A0ABS3M899_9BACT</name>
<dbReference type="InterPro" id="IPR036942">
    <property type="entry name" value="Beta-barrel_TonB_sf"/>
</dbReference>
<dbReference type="InterPro" id="IPR023997">
    <property type="entry name" value="TonB-dep_OMP_SusC/RagA_CS"/>
</dbReference>
<dbReference type="EMBL" id="JAERMS010000060">
    <property type="protein sequence ID" value="MBO1364418.1"/>
    <property type="molecule type" value="Genomic_DNA"/>
</dbReference>
<feature type="domain" description="TonB-dependent receptor plug" evidence="9">
    <location>
        <begin position="111"/>
        <end position="215"/>
    </location>
</feature>
<dbReference type="SUPFAM" id="SSF49464">
    <property type="entry name" value="Carboxypeptidase regulatory domain-like"/>
    <property type="match status" value="1"/>
</dbReference>
<reference evidence="10 11" key="1">
    <citation type="submission" date="2021-01" db="EMBL/GenBank/DDBJ databases">
        <title>Prevotella A2931 sp. nov.</title>
        <authorList>
            <person name="Buhl M."/>
            <person name="Oberhettinger P."/>
        </authorList>
    </citation>
    <scope>NUCLEOTIDE SEQUENCE [LARGE SCALE GENOMIC DNA]</scope>
    <source>
        <strain evidence="10 11">A2931</strain>
    </source>
</reference>
<evidence type="ECO:0000256" key="8">
    <source>
        <dbReference type="SAM" id="SignalP"/>
    </source>
</evidence>
<dbReference type="InterPro" id="IPR037066">
    <property type="entry name" value="Plug_dom_sf"/>
</dbReference>
<comment type="similarity">
    <text evidence="7">Belongs to the TonB-dependent receptor family.</text>
</comment>
<accession>A0ABS3M899</accession>
<keyword evidence="2 7" id="KW-0813">Transport</keyword>
<evidence type="ECO:0000256" key="1">
    <source>
        <dbReference type="ARBA" id="ARBA00004571"/>
    </source>
</evidence>
<evidence type="ECO:0000313" key="10">
    <source>
        <dbReference type="EMBL" id="MBO1364418.1"/>
    </source>
</evidence>
<keyword evidence="8" id="KW-0732">Signal</keyword>
<evidence type="ECO:0000256" key="4">
    <source>
        <dbReference type="ARBA" id="ARBA00022692"/>
    </source>
</evidence>
<keyword evidence="5 7" id="KW-0472">Membrane</keyword>
<dbReference type="Pfam" id="PF13715">
    <property type="entry name" value="CarbopepD_reg_2"/>
    <property type="match status" value="1"/>
</dbReference>
<dbReference type="Proteomes" id="UP000664265">
    <property type="component" value="Unassembled WGS sequence"/>
</dbReference>
<dbReference type="RefSeq" id="WP_107581388.1">
    <property type="nucleotide sequence ID" value="NZ_JAERMS010000060.1"/>
</dbReference>
<dbReference type="InterPro" id="IPR008969">
    <property type="entry name" value="CarboxyPept-like_regulatory"/>
</dbReference>
<dbReference type="Pfam" id="PF07715">
    <property type="entry name" value="Plug"/>
    <property type="match status" value="1"/>
</dbReference>
<evidence type="ECO:0000256" key="3">
    <source>
        <dbReference type="ARBA" id="ARBA00022452"/>
    </source>
</evidence>
<feature type="chain" id="PRO_5045327262" evidence="8">
    <location>
        <begin position="20"/>
        <end position="1006"/>
    </location>
</feature>
<dbReference type="InterPro" id="IPR039426">
    <property type="entry name" value="TonB-dep_rcpt-like"/>
</dbReference>
<organism evidence="10 11">
    <name type="scientific">Prevotella illustrans</name>
    <dbReference type="NCBI Taxonomy" id="2800387"/>
    <lineage>
        <taxon>Bacteria</taxon>
        <taxon>Pseudomonadati</taxon>
        <taxon>Bacteroidota</taxon>
        <taxon>Bacteroidia</taxon>
        <taxon>Bacteroidales</taxon>
        <taxon>Prevotellaceae</taxon>
        <taxon>Prevotella</taxon>
    </lineage>
</organism>
<dbReference type="NCBIfam" id="TIGR04056">
    <property type="entry name" value="OMP_RagA_SusC"/>
    <property type="match status" value="1"/>
</dbReference>
<keyword evidence="4 7" id="KW-0812">Transmembrane</keyword>
<evidence type="ECO:0000256" key="6">
    <source>
        <dbReference type="ARBA" id="ARBA00023237"/>
    </source>
</evidence>
<dbReference type="Gene3D" id="2.60.40.1120">
    <property type="entry name" value="Carboxypeptidase-like, regulatory domain"/>
    <property type="match status" value="1"/>
</dbReference>
<proteinExistence type="inferred from homology"/>
<comment type="caution">
    <text evidence="10">The sequence shown here is derived from an EMBL/GenBank/DDBJ whole genome shotgun (WGS) entry which is preliminary data.</text>
</comment>
<evidence type="ECO:0000256" key="7">
    <source>
        <dbReference type="PROSITE-ProRule" id="PRU01360"/>
    </source>
</evidence>
<dbReference type="InterPro" id="IPR023996">
    <property type="entry name" value="TonB-dep_OMP_SusC/RagA"/>
</dbReference>
<dbReference type="SUPFAM" id="SSF56935">
    <property type="entry name" value="Porins"/>
    <property type="match status" value="1"/>
</dbReference>
<keyword evidence="11" id="KW-1185">Reference proteome</keyword>
<comment type="subcellular location">
    <subcellularLocation>
        <location evidence="1 7">Cell outer membrane</location>
        <topology evidence="1 7">Multi-pass membrane protein</topology>
    </subcellularLocation>
</comment>
<protein>
    <submittedName>
        <fullName evidence="10">TonB-dependent receptor</fullName>
    </submittedName>
</protein>
<sequence>MKRLLLSLLAAMTMQLSWAQSQTVRGTVVDMSGFPVIGATVQVTGSKNAAITDPDGNFTLFNVPSGSNVSISYIGMKTQTVRATNTMNIRLEDDAKMLDEVVTIGYGTAKAKDLTSPIAVVRGEELVSVPSTSPMTAMQGKVAGVNVVSTGTPGSGPIVRIRGNGSFSNSNPLYVVDGMFYDNINFLNTGDIKDMSVLKDASAAAIYGVRAANGVVIIITRKGTRNQSAQISYDGYVGVQKATNVLKMANSNQYGQMLMEADYDTYSPYFKNSIDRFGGSYADTDFHNWTYGSDTDWYNELLREALITNHALSISGGSQKSSYSVGMNYLYQNGIMDVDNSYKRLNFRGALDYEATDRLKVGFNMVYSKANQVNPNNAAWQQAFNAPGIYPIYDPNNSDATPIKYAAPSSVGYTNNFYNPIATANYFNSKNKTDQLLTNFYADFELLPEKLHLKTSVSYDHSAIEGFTYIPKYYISAQLQKAASSLSKSTTTYNNYIWDNTLNYNDAFGKHNFGAMAGYSMRQESYRILTGSADNVPDGKEEYYYIGQGDEKSRKAGDNGSTYRGISYFARLNYNYANKYYLMFTFRADGSSKYQEHWGYFPSVGASWVVSEEPFMKSVKAIDYLKLRASWGKLGNDHVAASDGFASIATGNGASGVYGNTTIAGYQNTSYFSWLKWELVDEINIGFNLGLFNSRLSLDADYFHRMTRDAVISTSLPFDNKTLAGNYGKILNQGFDVSATWVDRVGKDFKYHVGTNLSFLRNEVKSLSGATMVNNGKVYNIVGKEMNSFYGYKVIGIYQNEAQIKADPIAVANGCQPGDFIYEDLNHNGKLDGEDRQTLGSYLPNFTYNVNLGFEYRNFDFELSTYGQAGAQIYNRKRALRYAQSTYNFDLDQFENRWTGEGSTNSNPSAKALTRGWNVSDQRVNSYFVESADFFRIQNVTLGYSFKKLRLGSYTLPSMRLSLTANRPLTLFSAHTFTPEISDADGWDTNVYPLTATYTFGIQINF</sequence>
<dbReference type="InterPro" id="IPR012910">
    <property type="entry name" value="Plug_dom"/>
</dbReference>
<dbReference type="Gene3D" id="2.40.170.20">
    <property type="entry name" value="TonB-dependent receptor, beta-barrel domain"/>
    <property type="match status" value="1"/>
</dbReference>
<evidence type="ECO:0000256" key="5">
    <source>
        <dbReference type="ARBA" id="ARBA00023136"/>
    </source>
</evidence>